<evidence type="ECO:0000259" key="2">
    <source>
        <dbReference type="Pfam" id="PF13478"/>
    </source>
</evidence>
<dbReference type="InterPro" id="IPR027051">
    <property type="entry name" value="XdhC_Rossmann_dom"/>
</dbReference>
<evidence type="ECO:0000313" key="3">
    <source>
        <dbReference type="EMBL" id="MCP1109644.1"/>
    </source>
</evidence>
<feature type="domain" description="XdhC Rossmann" evidence="2">
    <location>
        <begin position="166"/>
        <end position="308"/>
    </location>
</feature>
<protein>
    <submittedName>
        <fullName evidence="3">Xanthine dehydrogenase accessory protein XdhC</fullName>
    </submittedName>
</protein>
<accession>A0ABT1EG09</accession>
<evidence type="ECO:0000259" key="1">
    <source>
        <dbReference type="Pfam" id="PF02625"/>
    </source>
</evidence>
<dbReference type="Proteomes" id="UP001523565">
    <property type="component" value="Unassembled WGS sequence"/>
</dbReference>
<keyword evidence="4" id="KW-1185">Reference proteome</keyword>
<dbReference type="Gene3D" id="3.40.50.720">
    <property type="entry name" value="NAD(P)-binding Rossmann-like Domain"/>
    <property type="match status" value="1"/>
</dbReference>
<dbReference type="InterPro" id="IPR052698">
    <property type="entry name" value="MoCofactor_Util/Proc"/>
</dbReference>
<feature type="domain" description="XdhC- CoxI" evidence="1">
    <location>
        <begin position="12"/>
        <end position="76"/>
    </location>
</feature>
<gene>
    <name evidence="3" type="primary">xdhC</name>
    <name evidence="3" type="ORF">NK118_05175</name>
</gene>
<name>A0ABT1EG09_9FIRM</name>
<dbReference type="RefSeq" id="WP_262068525.1">
    <property type="nucleotide sequence ID" value="NZ_JAMXOC010000005.1"/>
</dbReference>
<dbReference type="InterPro" id="IPR003777">
    <property type="entry name" value="XdhC_CoxI"/>
</dbReference>
<comment type="caution">
    <text evidence="3">The sequence shown here is derived from an EMBL/GenBank/DDBJ whole genome shotgun (WGS) entry which is preliminary data.</text>
</comment>
<proteinExistence type="predicted"/>
<dbReference type="PANTHER" id="PTHR30388">
    <property type="entry name" value="ALDEHYDE OXIDOREDUCTASE MOLYBDENUM COFACTOR ASSEMBLY PROTEIN"/>
    <property type="match status" value="1"/>
</dbReference>
<dbReference type="EMBL" id="JAMZFV010000005">
    <property type="protein sequence ID" value="MCP1109644.1"/>
    <property type="molecule type" value="Genomic_DNA"/>
</dbReference>
<evidence type="ECO:0000313" key="4">
    <source>
        <dbReference type="Proteomes" id="UP001523565"/>
    </source>
</evidence>
<dbReference type="PANTHER" id="PTHR30388:SF6">
    <property type="entry name" value="XANTHINE DEHYDROGENASE SUBUNIT A-RELATED"/>
    <property type="match status" value="1"/>
</dbReference>
<sequence length="315" mass="35020">MRELFACIKEYLEQGEDVVLVTIVSSSGSTPRGMGAKMLVTKAGRVLGTIGGGQVEHVSEQTALSVLAKKQSQLSYYQLKQNEIQDLGMICGGDVTVYEKYIAGTDESFLKLCTEIEALYEERRRGWLAVETKKGSRGEMRLLKRQEELAAYEGYYIEEIKASERVYIFGGGHVSQALVPVLSPLDFSCIVLDDREEFTQPELFPLATETILINQEAPLGKVQIQADDYVVIMTRGHKDDQRVLAEALRTRARYIGVIGSRKKKAGVFARLQEMGFTEESLARITTPIGLDIGAKTPAEIAISIAGQLIQERYRK</sequence>
<dbReference type="Pfam" id="PF13478">
    <property type="entry name" value="XdhC_C"/>
    <property type="match status" value="1"/>
</dbReference>
<reference evidence="3 4" key="1">
    <citation type="journal article" date="2022" name="Genome Biol. Evol.">
        <title>Host diet, physiology and behaviors set the stage for Lachnospiraceae cladogenesis.</title>
        <authorList>
            <person name="Vera-Ponce De Leon A."/>
            <person name="Schneider M."/>
            <person name="Jahnes B.C."/>
            <person name="Sadowski V."/>
            <person name="Camuy-Velez L.A."/>
            <person name="Duan J."/>
            <person name="Sabree Z.L."/>
        </authorList>
    </citation>
    <scope>NUCLEOTIDE SEQUENCE [LARGE SCALE GENOMIC DNA]</scope>
    <source>
        <strain evidence="3 4">PAL227</strain>
    </source>
</reference>
<dbReference type="NCBIfam" id="TIGR02964">
    <property type="entry name" value="xanthine_xdhC"/>
    <property type="match status" value="1"/>
</dbReference>
<organism evidence="3 4">
    <name type="scientific">Ohessyouella blattaphilus</name>
    <dbReference type="NCBI Taxonomy" id="2949333"/>
    <lineage>
        <taxon>Bacteria</taxon>
        <taxon>Bacillati</taxon>
        <taxon>Bacillota</taxon>
        <taxon>Clostridia</taxon>
        <taxon>Lachnospirales</taxon>
        <taxon>Lachnospiraceae</taxon>
        <taxon>Ohessyouella</taxon>
    </lineage>
</organism>
<dbReference type="Pfam" id="PF02625">
    <property type="entry name" value="XdhC_CoxI"/>
    <property type="match status" value="1"/>
</dbReference>
<dbReference type="InterPro" id="IPR014308">
    <property type="entry name" value="Xanthine_DH_XdhC"/>
</dbReference>